<evidence type="ECO:0000256" key="3">
    <source>
        <dbReference type="SAM" id="MobiDB-lite"/>
    </source>
</evidence>
<dbReference type="PROSITE" id="PS50936">
    <property type="entry name" value="ENGC_GTPASE"/>
    <property type="match status" value="1"/>
</dbReference>
<evidence type="ECO:0000256" key="1">
    <source>
        <dbReference type="ARBA" id="ARBA00022741"/>
    </source>
</evidence>
<organism evidence="6 7">
    <name type="scientific">Symbiodinium natans</name>
    <dbReference type="NCBI Taxonomy" id="878477"/>
    <lineage>
        <taxon>Eukaryota</taxon>
        <taxon>Sar</taxon>
        <taxon>Alveolata</taxon>
        <taxon>Dinophyceae</taxon>
        <taxon>Suessiales</taxon>
        <taxon>Symbiodiniaceae</taxon>
        <taxon>Symbiodinium</taxon>
    </lineage>
</organism>
<evidence type="ECO:0000259" key="4">
    <source>
        <dbReference type="PROSITE" id="PS50936"/>
    </source>
</evidence>
<dbReference type="Gene3D" id="3.40.50.300">
    <property type="entry name" value="P-loop containing nucleotide triphosphate hydrolases"/>
    <property type="match status" value="1"/>
</dbReference>
<dbReference type="InterPro" id="IPR010914">
    <property type="entry name" value="RsgA_GTPase_dom"/>
</dbReference>
<dbReference type="EMBL" id="CAJNDS010000857">
    <property type="protein sequence ID" value="CAE7237832.1"/>
    <property type="molecule type" value="Genomic_DNA"/>
</dbReference>
<dbReference type="SUPFAM" id="SSF52540">
    <property type="entry name" value="P-loop containing nucleoside triphosphate hydrolases"/>
    <property type="match status" value="1"/>
</dbReference>
<feature type="region of interest" description="Disordered" evidence="3">
    <location>
        <begin position="230"/>
        <end position="275"/>
    </location>
</feature>
<dbReference type="InterPro" id="IPR004881">
    <property type="entry name" value="Ribosome_biogen_GTPase_RsgA"/>
</dbReference>
<evidence type="ECO:0000313" key="7">
    <source>
        <dbReference type="Proteomes" id="UP000604046"/>
    </source>
</evidence>
<dbReference type="NCBIfam" id="TIGR00157">
    <property type="entry name" value="ribosome small subunit-dependent GTPase A"/>
    <property type="match status" value="1"/>
</dbReference>
<comment type="caution">
    <text evidence="6">The sequence shown here is derived from an EMBL/GenBank/DDBJ whole genome shotgun (WGS) entry which is preliminary data.</text>
</comment>
<dbReference type="InterPro" id="IPR030378">
    <property type="entry name" value="G_CP_dom"/>
</dbReference>
<dbReference type="PROSITE" id="PS51721">
    <property type="entry name" value="G_CP"/>
    <property type="match status" value="1"/>
</dbReference>
<accession>A0A812KXD5</accession>
<proteinExistence type="inferred from homology"/>
<evidence type="ECO:0000259" key="5">
    <source>
        <dbReference type="PROSITE" id="PS51721"/>
    </source>
</evidence>
<gene>
    <name evidence="6" type="primary">rsgA</name>
    <name evidence="6" type="ORF">SNAT2548_LOCUS10393</name>
</gene>
<reference evidence="6" key="1">
    <citation type="submission" date="2021-02" db="EMBL/GenBank/DDBJ databases">
        <authorList>
            <person name="Dougan E. K."/>
            <person name="Rhodes N."/>
            <person name="Thang M."/>
            <person name="Chan C."/>
        </authorList>
    </citation>
    <scope>NUCLEOTIDE SEQUENCE</scope>
</reference>
<feature type="region of interest" description="Disordered" evidence="3">
    <location>
        <begin position="192"/>
        <end position="218"/>
    </location>
</feature>
<feature type="domain" description="EngC GTPase" evidence="4">
    <location>
        <begin position="364"/>
        <end position="517"/>
    </location>
</feature>
<feature type="domain" description="CP-type G" evidence="5">
    <location>
        <begin position="352"/>
        <end position="519"/>
    </location>
</feature>
<dbReference type="GO" id="GO:0005525">
    <property type="term" value="F:GTP binding"/>
    <property type="evidence" value="ECO:0007669"/>
    <property type="project" value="UniProtKB-KW"/>
</dbReference>
<evidence type="ECO:0000313" key="6">
    <source>
        <dbReference type="EMBL" id="CAE7237832.1"/>
    </source>
</evidence>
<dbReference type="InterPro" id="IPR027417">
    <property type="entry name" value="P-loop_NTPase"/>
</dbReference>
<feature type="compositionally biased region" description="Acidic residues" evidence="3">
    <location>
        <begin position="249"/>
        <end position="273"/>
    </location>
</feature>
<dbReference type="PANTHER" id="PTHR32120:SF11">
    <property type="entry name" value="SMALL RIBOSOMAL SUBUNIT BIOGENESIS GTPASE RSGA 1, MITOCHONDRIAL-RELATED"/>
    <property type="match status" value="1"/>
</dbReference>
<dbReference type="Proteomes" id="UP000604046">
    <property type="component" value="Unassembled WGS sequence"/>
</dbReference>
<dbReference type="PANTHER" id="PTHR32120">
    <property type="entry name" value="SMALL RIBOSOMAL SUBUNIT BIOGENESIS GTPASE RSGA"/>
    <property type="match status" value="1"/>
</dbReference>
<name>A0A812KXD5_9DINO</name>
<dbReference type="CDD" id="cd01854">
    <property type="entry name" value="YjeQ_EngC"/>
    <property type="match status" value="1"/>
</dbReference>
<keyword evidence="2" id="KW-0342">GTP-binding</keyword>
<dbReference type="OrthoDB" id="442158at2759"/>
<dbReference type="Pfam" id="PF03193">
    <property type="entry name" value="RsgA_GTPase"/>
    <property type="match status" value="1"/>
</dbReference>
<keyword evidence="1" id="KW-0547">Nucleotide-binding</keyword>
<dbReference type="HAMAP" id="MF_01820">
    <property type="entry name" value="GTPase_RsgA"/>
    <property type="match status" value="1"/>
</dbReference>
<dbReference type="AlphaFoldDB" id="A0A812KXD5"/>
<dbReference type="Gene3D" id="1.10.40.50">
    <property type="entry name" value="Probable gtpase engc, domain 3"/>
    <property type="match status" value="1"/>
</dbReference>
<keyword evidence="7" id="KW-1185">Reference proteome</keyword>
<sequence>MCPFSIRFSQARIRPTFQDGREVEASMEQIAAVSCPEGPLQQRYDVLLRAPFPPIEIIRWWPKLREEDGETLLDENGKTILGEPCWFTFDNRRLYCLQAAAIKNWPSRSAAVVHVMHDLPVSKCAPKKFRTTDLGCSVRISRRDDVVPKATWTWMEAKWPSHARPSHRAAWDASSKRDGLAAAFGFCAIGARHSRPSRPSRTQCQAKNKGKKGRGPTLADIEARLRERKRRRESLKRKEELAVSNSQMEETEETEETEEAEEAEETEEEEAWDDFGRATGRVVGGAERHGQVLVKVTDSNEATICQIPRGRRAPKLQPIVGDEVSIVFTAAAGDAEAVVEEVLPRKSTLVRRRAGTPQAQVLCANLDLALLVLSLEPNFAEGMVDRVLVSAHAQGLEVAIVLNKVDLLEPSQRDEVESRLAVYESVGYKVLLVSALEGDNMEELRQLLCGRTSILIGNSGVGKSELLNALGEGQIAAAVGEISERLKLGRHVTTTSTLHRLPGDGEPAYLIDSPGARRFSIWDVTAAELKDHFLEFLPLAQKCKFSNCNHLEEPDCAVKEALEEGRISRQRYDSYVSIRQSLLEGQEGVKLPPWQLLTQPES</sequence>
<protein>
    <submittedName>
        <fullName evidence="6">RsgA protein</fullName>
    </submittedName>
</protein>
<dbReference type="GO" id="GO:0003924">
    <property type="term" value="F:GTPase activity"/>
    <property type="evidence" value="ECO:0007669"/>
    <property type="project" value="InterPro"/>
</dbReference>
<evidence type="ECO:0000256" key="2">
    <source>
        <dbReference type="ARBA" id="ARBA00023134"/>
    </source>
</evidence>